<keyword evidence="2" id="KW-1185">Reference proteome</keyword>
<dbReference type="STRING" id="1408435.GCA_000685885_01361"/>
<accession>A0A2K8NWU9</accession>
<gene>
    <name evidence="1" type="ORF">EMELA_v1c08410</name>
</gene>
<dbReference type="RefSeq" id="WP_028124549.1">
    <property type="nucleotide sequence ID" value="NZ_CP024964.1"/>
</dbReference>
<dbReference type="Proteomes" id="UP000231896">
    <property type="component" value="Chromosome"/>
</dbReference>
<reference evidence="1 2" key="1">
    <citation type="submission" date="2017-11" db="EMBL/GenBank/DDBJ databases">
        <title>Genome sequence of Entomoplasma melaleucae M1 (ATCC 49191).</title>
        <authorList>
            <person name="Lo W.-S."/>
            <person name="Gasparich G.E."/>
            <person name="Kuo C.-H."/>
        </authorList>
    </citation>
    <scope>NUCLEOTIDE SEQUENCE [LARGE SCALE GENOMIC DNA]</scope>
    <source>
        <strain evidence="1 2">M1</strain>
    </source>
</reference>
<proteinExistence type="predicted"/>
<organism evidence="1 2">
    <name type="scientific">Mesoplasma melaleucae</name>
    <dbReference type="NCBI Taxonomy" id="81459"/>
    <lineage>
        <taxon>Bacteria</taxon>
        <taxon>Bacillati</taxon>
        <taxon>Mycoplasmatota</taxon>
        <taxon>Mollicutes</taxon>
        <taxon>Entomoplasmatales</taxon>
        <taxon>Entomoplasmataceae</taxon>
        <taxon>Mesoplasma</taxon>
    </lineage>
</organism>
<dbReference type="AlphaFoldDB" id="A0A2K8NWU9"/>
<dbReference type="EMBL" id="CP024964">
    <property type="protein sequence ID" value="ATZ18325.1"/>
    <property type="molecule type" value="Genomic_DNA"/>
</dbReference>
<name>A0A2K8NWU9_9MOLU</name>
<dbReference type="OrthoDB" id="392033at2"/>
<evidence type="ECO:0000313" key="1">
    <source>
        <dbReference type="EMBL" id="ATZ18325.1"/>
    </source>
</evidence>
<sequence>MNLEKLMYIQINKNFQAFKTLDSYAFNQEVSHFCLNNLRIENIAQLDQLILLINKCQNYNLIALSNTLDKLLLENTFFKKILSVYYKNQNQLTQEIVENIQKLFIVIYRENKDYILTTENEFTSFLKQANELDISSLSNVEKQTLLLDLLRYAVTFKEVKELVNYLNKQKVIIESLIEILKII</sequence>
<protein>
    <submittedName>
        <fullName evidence="1">Uncharacterized protein</fullName>
    </submittedName>
</protein>
<dbReference type="KEGG" id="eml:EMELA_v1c08410"/>
<evidence type="ECO:0000313" key="2">
    <source>
        <dbReference type="Proteomes" id="UP000231896"/>
    </source>
</evidence>